<dbReference type="GO" id="GO:0015408">
    <property type="term" value="F:ABC-type ferric iron transporter activity"/>
    <property type="evidence" value="ECO:0007669"/>
    <property type="project" value="InterPro"/>
</dbReference>
<dbReference type="InterPro" id="IPR015853">
    <property type="entry name" value="ABC_transpr_FbpC"/>
</dbReference>
<dbReference type="PROSITE" id="PS50893">
    <property type="entry name" value="ABC_TRANSPORTER_2"/>
    <property type="match status" value="1"/>
</dbReference>
<evidence type="ECO:0000256" key="1">
    <source>
        <dbReference type="ARBA" id="ARBA00022448"/>
    </source>
</evidence>
<comment type="caution">
    <text evidence="10">The sequence shown here is derived from an EMBL/GenBank/DDBJ whole genome shotgun (WGS) entry which is preliminary data.</text>
</comment>
<keyword evidence="6" id="KW-0408">Iron</keyword>
<dbReference type="PANTHER" id="PTHR42781:SF4">
    <property type="entry name" value="SPERMIDINE_PUTRESCINE IMPORT ATP-BINDING PROTEIN POTA"/>
    <property type="match status" value="1"/>
</dbReference>
<dbReference type="InterPro" id="IPR050093">
    <property type="entry name" value="ABC_SmlMolc_Importer"/>
</dbReference>
<keyword evidence="8" id="KW-0472">Membrane</keyword>
<keyword evidence="2" id="KW-1003">Cell membrane</keyword>
<dbReference type="SMART" id="SM00382">
    <property type="entry name" value="AAA"/>
    <property type="match status" value="1"/>
</dbReference>
<dbReference type="RefSeq" id="WP_045462762.1">
    <property type="nucleotide sequence ID" value="NZ_BBLT01000004.1"/>
</dbReference>
<dbReference type="CDD" id="cd03259">
    <property type="entry name" value="ABC_Carb_Solutes_like"/>
    <property type="match status" value="1"/>
</dbReference>
<evidence type="ECO:0000256" key="8">
    <source>
        <dbReference type="ARBA" id="ARBA00023136"/>
    </source>
</evidence>
<dbReference type="STRING" id="153721.MYP_2168"/>
<evidence type="ECO:0000256" key="5">
    <source>
        <dbReference type="ARBA" id="ARBA00022840"/>
    </source>
</evidence>
<dbReference type="InterPro" id="IPR013611">
    <property type="entry name" value="Transp-assoc_OB_typ2"/>
</dbReference>
<accession>A0A098LDD7</accession>
<organism evidence="10 11">
    <name type="scientific">Sporocytophaga myxococcoides</name>
    <dbReference type="NCBI Taxonomy" id="153721"/>
    <lineage>
        <taxon>Bacteria</taxon>
        <taxon>Pseudomonadati</taxon>
        <taxon>Bacteroidota</taxon>
        <taxon>Cytophagia</taxon>
        <taxon>Cytophagales</taxon>
        <taxon>Cytophagaceae</taxon>
        <taxon>Sporocytophaga</taxon>
    </lineage>
</organism>
<dbReference type="InterPro" id="IPR027417">
    <property type="entry name" value="P-loop_NTPase"/>
</dbReference>
<dbReference type="Gene3D" id="3.40.50.300">
    <property type="entry name" value="P-loop containing nucleotide triphosphate hydrolases"/>
    <property type="match status" value="1"/>
</dbReference>
<dbReference type="SUPFAM" id="SSF50331">
    <property type="entry name" value="MOP-like"/>
    <property type="match status" value="1"/>
</dbReference>
<reference evidence="10 11" key="1">
    <citation type="submission" date="2014-09" db="EMBL/GenBank/DDBJ databases">
        <title>Sporocytophaga myxococcoides PG-01 genome sequencing.</title>
        <authorList>
            <person name="Liu L."/>
            <person name="Gao P.J."/>
            <person name="Chen G.J."/>
            <person name="Wang L.S."/>
        </authorList>
    </citation>
    <scope>NUCLEOTIDE SEQUENCE [LARGE SCALE GENOMIC DNA]</scope>
    <source>
        <strain evidence="10 11">PG-01</strain>
    </source>
</reference>
<evidence type="ECO:0000256" key="3">
    <source>
        <dbReference type="ARBA" id="ARBA00022496"/>
    </source>
</evidence>
<evidence type="ECO:0000256" key="7">
    <source>
        <dbReference type="ARBA" id="ARBA00023065"/>
    </source>
</evidence>
<keyword evidence="4" id="KW-0547">Nucleotide-binding</keyword>
<evidence type="ECO:0000256" key="4">
    <source>
        <dbReference type="ARBA" id="ARBA00022741"/>
    </source>
</evidence>
<protein>
    <submittedName>
        <fullName evidence="10">ABC transporter</fullName>
    </submittedName>
</protein>
<dbReference type="Pfam" id="PF08402">
    <property type="entry name" value="TOBE_2"/>
    <property type="match status" value="1"/>
</dbReference>
<dbReference type="PANTHER" id="PTHR42781">
    <property type="entry name" value="SPERMIDINE/PUTRESCINE IMPORT ATP-BINDING PROTEIN POTA"/>
    <property type="match status" value="1"/>
</dbReference>
<evidence type="ECO:0000313" key="11">
    <source>
        <dbReference type="Proteomes" id="UP000030185"/>
    </source>
</evidence>
<dbReference type="eggNOG" id="COG3842">
    <property type="taxonomic scope" value="Bacteria"/>
</dbReference>
<keyword evidence="3" id="KW-0410">Iron transport</keyword>
<dbReference type="AlphaFoldDB" id="A0A098LDD7"/>
<keyword evidence="7" id="KW-0406">Ion transport</keyword>
<evidence type="ECO:0000256" key="6">
    <source>
        <dbReference type="ARBA" id="ARBA00023004"/>
    </source>
</evidence>
<dbReference type="InterPro" id="IPR003593">
    <property type="entry name" value="AAA+_ATPase"/>
</dbReference>
<dbReference type="GO" id="GO:0043190">
    <property type="term" value="C:ATP-binding cassette (ABC) transporter complex"/>
    <property type="evidence" value="ECO:0007669"/>
    <property type="project" value="InterPro"/>
</dbReference>
<dbReference type="Pfam" id="PF00005">
    <property type="entry name" value="ABC_tran"/>
    <property type="match status" value="1"/>
</dbReference>
<sequence>MSFLKISNLSKKYANQPESAVTNVSFECNEGEFIAIVGENGSGKSTLLKLINGLIEPDQGSVFLENKKVKGPSENLVPGHPDINLLFQEFNLFPKHTVKENITYQLRYFSKDAQDERLNELIKVCKLEGLENKLPSELSGGQHQRVALARAMSDRPKLLLMDEPFSNLDVMLKDQIKIQVLDHLRKEGQTLIFITHDLGDALSLADRIMIMRAGQIVQLDVPEKIYEKPVDEYSAYLFGKVNIFDAENFFQSTGITGCKPTKSKISIRPEHFSITKDDKGDFKATVERIYYRGDSYEVVATVKNEITIRINTRKKNIFPGNEIMVKLIKSKIHFVD</sequence>
<dbReference type="InterPro" id="IPR003439">
    <property type="entry name" value="ABC_transporter-like_ATP-bd"/>
</dbReference>
<name>A0A098LDD7_9BACT</name>
<keyword evidence="1" id="KW-0813">Transport</keyword>
<keyword evidence="5" id="KW-0067">ATP-binding</keyword>
<proteinExistence type="predicted"/>
<evidence type="ECO:0000256" key="2">
    <source>
        <dbReference type="ARBA" id="ARBA00022475"/>
    </source>
</evidence>
<keyword evidence="11" id="KW-1185">Reference proteome</keyword>
<feature type="domain" description="ABC transporter" evidence="9">
    <location>
        <begin position="4"/>
        <end position="238"/>
    </location>
</feature>
<dbReference type="SUPFAM" id="SSF52540">
    <property type="entry name" value="P-loop containing nucleoside triphosphate hydrolases"/>
    <property type="match status" value="1"/>
</dbReference>
<evidence type="ECO:0000259" key="9">
    <source>
        <dbReference type="PROSITE" id="PS50893"/>
    </source>
</evidence>
<dbReference type="GO" id="GO:0016887">
    <property type="term" value="F:ATP hydrolysis activity"/>
    <property type="evidence" value="ECO:0007669"/>
    <property type="project" value="InterPro"/>
</dbReference>
<dbReference type="OrthoDB" id="9802264at2"/>
<dbReference type="InterPro" id="IPR008995">
    <property type="entry name" value="Mo/tungstate-bd_C_term_dom"/>
</dbReference>
<dbReference type="EMBL" id="BBLT01000004">
    <property type="protein sequence ID" value="GAL84940.1"/>
    <property type="molecule type" value="Genomic_DNA"/>
</dbReference>
<dbReference type="GO" id="GO:0005524">
    <property type="term" value="F:ATP binding"/>
    <property type="evidence" value="ECO:0007669"/>
    <property type="project" value="UniProtKB-KW"/>
</dbReference>
<gene>
    <name evidence="10" type="ORF">MYP_2168</name>
</gene>
<evidence type="ECO:0000313" key="10">
    <source>
        <dbReference type="EMBL" id="GAL84940.1"/>
    </source>
</evidence>
<dbReference type="Proteomes" id="UP000030185">
    <property type="component" value="Unassembled WGS sequence"/>
</dbReference>